<name>A0A261V095_9BORD</name>
<organism evidence="3 4">
    <name type="scientific">Bordetella genomosp. 4</name>
    <dbReference type="NCBI Taxonomy" id="463044"/>
    <lineage>
        <taxon>Bacteria</taxon>
        <taxon>Pseudomonadati</taxon>
        <taxon>Pseudomonadota</taxon>
        <taxon>Betaproteobacteria</taxon>
        <taxon>Burkholderiales</taxon>
        <taxon>Alcaligenaceae</taxon>
        <taxon>Bordetella</taxon>
    </lineage>
</organism>
<evidence type="ECO:0000313" key="3">
    <source>
        <dbReference type="EMBL" id="OZI67549.1"/>
    </source>
</evidence>
<evidence type="ECO:0000259" key="2">
    <source>
        <dbReference type="PROSITE" id="PS50011"/>
    </source>
</evidence>
<dbReference type="Gene3D" id="1.10.510.10">
    <property type="entry name" value="Transferase(Phosphotransferase) domain 1"/>
    <property type="match status" value="1"/>
</dbReference>
<evidence type="ECO:0000313" key="4">
    <source>
        <dbReference type="Proteomes" id="UP000216885"/>
    </source>
</evidence>
<dbReference type="AlphaFoldDB" id="A0A261V095"/>
<feature type="compositionally biased region" description="Low complexity" evidence="1">
    <location>
        <begin position="329"/>
        <end position="346"/>
    </location>
</feature>
<reference evidence="3 4" key="1">
    <citation type="submission" date="2017-05" db="EMBL/GenBank/DDBJ databases">
        <title>Complete and WGS of Bordetella genogroups.</title>
        <authorList>
            <person name="Spilker T."/>
            <person name="LiPuma J."/>
        </authorList>
    </citation>
    <scope>NUCLEOTIDE SEQUENCE [LARGE SCALE GENOMIC DNA]</scope>
    <source>
        <strain evidence="3 4">AU9919</strain>
    </source>
</reference>
<feature type="domain" description="Protein kinase" evidence="2">
    <location>
        <begin position="1"/>
        <end position="194"/>
    </location>
</feature>
<dbReference type="InterPro" id="IPR011009">
    <property type="entry name" value="Kinase-like_dom_sf"/>
</dbReference>
<keyword evidence="4" id="KW-1185">Reference proteome</keyword>
<dbReference type="GO" id="GO:0005524">
    <property type="term" value="F:ATP binding"/>
    <property type="evidence" value="ECO:0007669"/>
    <property type="project" value="InterPro"/>
</dbReference>
<dbReference type="EMBL" id="NEVQ01000001">
    <property type="protein sequence ID" value="OZI67549.1"/>
    <property type="molecule type" value="Genomic_DNA"/>
</dbReference>
<proteinExistence type="predicted"/>
<comment type="caution">
    <text evidence="3">The sequence shown here is derived from an EMBL/GenBank/DDBJ whole genome shotgun (WGS) entry which is preliminary data.</text>
</comment>
<dbReference type="Proteomes" id="UP000216885">
    <property type="component" value="Unassembled WGS sequence"/>
</dbReference>
<feature type="region of interest" description="Disordered" evidence="1">
    <location>
        <begin position="263"/>
        <end position="352"/>
    </location>
</feature>
<evidence type="ECO:0000256" key="1">
    <source>
        <dbReference type="SAM" id="MobiDB-lite"/>
    </source>
</evidence>
<dbReference type="GO" id="GO:0004672">
    <property type="term" value="F:protein kinase activity"/>
    <property type="evidence" value="ECO:0007669"/>
    <property type="project" value="InterPro"/>
</dbReference>
<dbReference type="OrthoDB" id="9801841at2"/>
<dbReference type="InterPro" id="IPR000719">
    <property type="entry name" value="Prot_kinase_dom"/>
</dbReference>
<dbReference type="RefSeq" id="WP_094823940.1">
    <property type="nucleotide sequence ID" value="NZ_NEVO01000019.1"/>
</dbReference>
<sequence length="423" mass="44441">MLSSAGFSTPRGPFAGAAPLAHRPLSAIAATIAGGVPQGRIQRIIAELIPELEALHRAGRICGDISVHSVGLDESGRAHLMALSAENGPSPRPRTLTPGYAPFELYTESPDWPRGPWTDVYALSAVAYSLVAGQQPPPAAERRVADTHQPLQTLGLSKYSDTFLRAIDAGLAINPADRPQTMQAYAELLALPRLVQPLEPAAETVVPLPSSAQADASGPARGLSLRTVIQAVLLGIATLGVAVYWWGRLSGGPEPVITHSELAVSGSDAKTTSSAAQPAPGPQSQSVESGERVLVSEPSNAESRLRIAQPPDLAPTFLVRSSEEEGDESNTTTTASVTPPAPVETTVKPERKAPAPVRVSINVRPWGEILIDGVSHGVTPPLKTVMLRPGKYAVTIRNSAQPPYNTTLVVTAGKPAVITHLFR</sequence>
<gene>
    <name evidence="3" type="ORF">CAL20_00425</name>
</gene>
<dbReference type="SUPFAM" id="SSF56112">
    <property type="entry name" value="Protein kinase-like (PK-like)"/>
    <property type="match status" value="1"/>
</dbReference>
<feature type="compositionally biased region" description="Polar residues" evidence="1">
    <location>
        <begin position="268"/>
        <end position="288"/>
    </location>
</feature>
<accession>A0A261V095</accession>
<protein>
    <recommendedName>
        <fullName evidence="2">Protein kinase domain-containing protein</fullName>
    </recommendedName>
</protein>
<dbReference type="PROSITE" id="PS50011">
    <property type="entry name" value="PROTEIN_KINASE_DOM"/>
    <property type="match status" value="1"/>
</dbReference>